<accession>A0A5B0WU08</accession>
<keyword evidence="1" id="KW-0732">Signal</keyword>
<reference evidence="2 3" key="1">
    <citation type="submission" date="2019-09" db="EMBL/GenBank/DDBJ databases">
        <authorList>
            <person name="Chen X.-Y."/>
        </authorList>
    </citation>
    <scope>NUCLEOTIDE SEQUENCE [LARGE SCALE GENOMIC DNA]</scope>
    <source>
        <strain evidence="2 3">NY5</strain>
    </source>
</reference>
<dbReference type="SUPFAM" id="SSF56935">
    <property type="entry name" value="Porins"/>
    <property type="match status" value="2"/>
</dbReference>
<evidence type="ECO:0000313" key="3">
    <source>
        <dbReference type="Proteomes" id="UP000323708"/>
    </source>
</evidence>
<proteinExistence type="predicted"/>
<gene>
    <name evidence="2" type="ORF">F0M18_12905</name>
</gene>
<dbReference type="AlphaFoldDB" id="A0A5B0WU08"/>
<evidence type="ECO:0000313" key="2">
    <source>
        <dbReference type="EMBL" id="KAA1189968.1"/>
    </source>
</evidence>
<protein>
    <recommendedName>
        <fullName evidence="4">Beta-barrel porin 2</fullName>
    </recommendedName>
</protein>
<name>A0A5B0WU08_9GAMM</name>
<dbReference type="RefSeq" id="WP_149611869.1">
    <property type="nucleotide sequence ID" value="NZ_VTUX01000006.1"/>
</dbReference>
<keyword evidence="3" id="KW-1185">Reference proteome</keyword>
<sequence>MPNRRQFAAPTLVLSSVLLLGSVVQANEYSFEYEVEGGYEYNDNVRLVPEDELEISGGWLSIPVTLGTRSERLDASLSGEMLFSRYDEDAWDSDDQELRGDASYQFERGDVDGYARYRRDSTRTSEFLDTGVTGLEARRRETASIGGSGNHMFTENNGIIGGLDFDDVDYDTSVLQDYQYLSGYAGWLHQWSARTQVTLQAYGSTFENDANSGFDTEVDTETIGARFGFDSTLSESFSTSLLIGWANIDTEYSSDLLDPPADDESNMLLLSGSLTYRGERQRVRATIESAPRPSGSGTVVENHAVGLDYTYQMTERSNFEVEFDAGQRGAVDDSFDLDRDYARVRFGLDYRFSESWYVAGSYQYAWQDQERAEDSADSNSILLSVIFRPTKSVWSR</sequence>
<feature type="signal peptide" evidence="1">
    <location>
        <begin position="1"/>
        <end position="26"/>
    </location>
</feature>
<dbReference type="Proteomes" id="UP000323708">
    <property type="component" value="Unassembled WGS sequence"/>
</dbReference>
<evidence type="ECO:0000256" key="1">
    <source>
        <dbReference type="SAM" id="SignalP"/>
    </source>
</evidence>
<organism evidence="2 3">
    <name type="scientific">Pseudohalioglobus sediminis</name>
    <dbReference type="NCBI Taxonomy" id="2606449"/>
    <lineage>
        <taxon>Bacteria</taxon>
        <taxon>Pseudomonadati</taxon>
        <taxon>Pseudomonadota</taxon>
        <taxon>Gammaproteobacteria</taxon>
        <taxon>Cellvibrionales</taxon>
        <taxon>Halieaceae</taxon>
        <taxon>Pseudohalioglobus</taxon>
    </lineage>
</organism>
<feature type="chain" id="PRO_5022853097" description="Beta-barrel porin 2" evidence="1">
    <location>
        <begin position="27"/>
        <end position="396"/>
    </location>
</feature>
<dbReference type="EMBL" id="VTUX01000006">
    <property type="protein sequence ID" value="KAA1189968.1"/>
    <property type="molecule type" value="Genomic_DNA"/>
</dbReference>
<comment type="caution">
    <text evidence="2">The sequence shown here is derived from an EMBL/GenBank/DDBJ whole genome shotgun (WGS) entry which is preliminary data.</text>
</comment>
<evidence type="ECO:0008006" key="4">
    <source>
        <dbReference type="Google" id="ProtNLM"/>
    </source>
</evidence>